<dbReference type="InterPro" id="IPR018391">
    <property type="entry name" value="PQQ_b-propeller_rpt"/>
</dbReference>
<comment type="caution">
    <text evidence="3">The sequence shown here is derived from an EMBL/GenBank/DDBJ whole genome shotgun (WGS) entry which is preliminary data.</text>
</comment>
<feature type="signal peptide" evidence="1">
    <location>
        <begin position="1"/>
        <end position="27"/>
    </location>
</feature>
<reference evidence="3 4" key="1">
    <citation type="submission" date="2019-08" db="EMBL/GenBank/DDBJ databases">
        <title>Deep-cultivation of Planctomycetes and their phenomic and genomic characterization uncovers novel biology.</title>
        <authorList>
            <person name="Wiegand S."/>
            <person name="Jogler M."/>
            <person name="Boedeker C."/>
            <person name="Pinto D."/>
            <person name="Vollmers J."/>
            <person name="Rivas-Marin E."/>
            <person name="Kohn T."/>
            <person name="Peeters S.H."/>
            <person name="Heuer A."/>
            <person name="Rast P."/>
            <person name="Oberbeckmann S."/>
            <person name="Bunk B."/>
            <person name="Jeske O."/>
            <person name="Meyerdierks A."/>
            <person name="Storesund J.E."/>
            <person name="Kallscheuer N."/>
            <person name="Luecker S."/>
            <person name="Lage O.M."/>
            <person name="Pohl T."/>
            <person name="Merkel B.J."/>
            <person name="Hornburger P."/>
            <person name="Mueller R.-W."/>
            <person name="Bruemmer F."/>
            <person name="Labrenz M."/>
            <person name="Spormann A.M."/>
            <person name="Op Den Camp H."/>
            <person name="Overmann J."/>
            <person name="Amann R."/>
            <person name="Jetten M.S.M."/>
            <person name="Mascher T."/>
            <person name="Medema M.H."/>
            <person name="Devos D.P."/>
            <person name="Kaster A.-K."/>
            <person name="Ovreas L."/>
            <person name="Rohde M."/>
            <person name="Galperin M.Y."/>
            <person name="Jogler C."/>
        </authorList>
    </citation>
    <scope>NUCLEOTIDE SEQUENCE [LARGE SCALE GENOMIC DNA]</scope>
    <source>
        <strain evidence="3 4">LF1</strain>
    </source>
</reference>
<dbReference type="Pfam" id="PF13360">
    <property type="entry name" value="PQQ_2"/>
    <property type="match status" value="1"/>
</dbReference>
<name>A0A5B1CKW2_9BACT</name>
<evidence type="ECO:0000259" key="2">
    <source>
        <dbReference type="Pfam" id="PF13360"/>
    </source>
</evidence>
<gene>
    <name evidence="3" type="ORF">LF1_25710</name>
</gene>
<protein>
    <submittedName>
        <fullName evidence="3">Outer membrane biogenesis protein BamB</fullName>
    </submittedName>
</protein>
<feature type="chain" id="PRO_5022689181" evidence="1">
    <location>
        <begin position="28"/>
        <end position="419"/>
    </location>
</feature>
<dbReference type="SUPFAM" id="SSF50998">
    <property type="entry name" value="Quinoprotein alcohol dehydrogenase-like"/>
    <property type="match status" value="1"/>
</dbReference>
<dbReference type="AlphaFoldDB" id="A0A5B1CKW2"/>
<dbReference type="PANTHER" id="PTHR34512">
    <property type="entry name" value="CELL SURFACE PROTEIN"/>
    <property type="match status" value="1"/>
</dbReference>
<dbReference type="Proteomes" id="UP000322699">
    <property type="component" value="Unassembled WGS sequence"/>
</dbReference>
<dbReference type="InterPro" id="IPR015943">
    <property type="entry name" value="WD40/YVTN_repeat-like_dom_sf"/>
</dbReference>
<dbReference type="EMBL" id="VRLW01000001">
    <property type="protein sequence ID" value="KAA1260033.1"/>
    <property type="molecule type" value="Genomic_DNA"/>
</dbReference>
<dbReference type="OrthoDB" id="246101at2"/>
<evidence type="ECO:0000313" key="3">
    <source>
        <dbReference type="EMBL" id="KAA1260033.1"/>
    </source>
</evidence>
<sequence length="419" mass="46376" precursor="true">MRISLARRMIAFVGCLGLFLPPSTVTAADAEIDSAKSSQTWNQWRGPQRDGVWSGDLPNSLSELKLSWEKPLSPSYSGPVTDGKVVYTTETVDEKFERVTAFDLSSGEQVWTTQWEGAIKVPFFAAANGSWIKATPALTEDALVVLGIRDELVRLNPANGDVQWRVDLSERFGSVRPNFGAVCSPLIDGDAVFVQGGGATLKLSLKDGQTIWRAMAGEEDDDAFSSPIIATVAGVRQLIVQTRTKLCGVSIEDGTELWSEPIEAYRNMNILTPTVIGDQVFTAAHSGRSQMFDISRSGDDWTVTERWNQKVQAYMSSPVVDDQTIYLHSKNERLTALDIESGEILWTGRPMGKYQSLVRNNDVLLALDEGGELLSIEQQRDGLEIRDRLKVADDAWAYLGVFKDGLIVRDLNSLKVYRY</sequence>
<evidence type="ECO:0000256" key="1">
    <source>
        <dbReference type="SAM" id="SignalP"/>
    </source>
</evidence>
<keyword evidence="1" id="KW-0732">Signal</keyword>
<dbReference type="SMART" id="SM00564">
    <property type="entry name" value="PQQ"/>
    <property type="match status" value="3"/>
</dbReference>
<dbReference type="Gene3D" id="2.130.10.10">
    <property type="entry name" value="YVTN repeat-like/Quinoprotein amine dehydrogenase"/>
    <property type="match status" value="1"/>
</dbReference>
<dbReference type="PANTHER" id="PTHR34512:SF30">
    <property type="entry name" value="OUTER MEMBRANE PROTEIN ASSEMBLY FACTOR BAMB"/>
    <property type="match status" value="1"/>
</dbReference>
<evidence type="ECO:0000313" key="4">
    <source>
        <dbReference type="Proteomes" id="UP000322699"/>
    </source>
</evidence>
<proteinExistence type="predicted"/>
<dbReference type="InterPro" id="IPR002372">
    <property type="entry name" value="PQQ_rpt_dom"/>
</dbReference>
<dbReference type="RefSeq" id="WP_068266808.1">
    <property type="nucleotide sequence ID" value="NZ_LWSK01000131.1"/>
</dbReference>
<feature type="domain" description="Pyrrolo-quinoline quinone repeat" evidence="2">
    <location>
        <begin position="96"/>
        <end position="347"/>
    </location>
</feature>
<dbReference type="InterPro" id="IPR011047">
    <property type="entry name" value="Quinoprotein_ADH-like_sf"/>
</dbReference>
<organism evidence="3 4">
    <name type="scientific">Rubripirellula obstinata</name>
    <dbReference type="NCBI Taxonomy" id="406547"/>
    <lineage>
        <taxon>Bacteria</taxon>
        <taxon>Pseudomonadati</taxon>
        <taxon>Planctomycetota</taxon>
        <taxon>Planctomycetia</taxon>
        <taxon>Pirellulales</taxon>
        <taxon>Pirellulaceae</taxon>
        <taxon>Rubripirellula</taxon>
    </lineage>
</organism>
<keyword evidence="4" id="KW-1185">Reference proteome</keyword>
<accession>A0A5B1CKW2</accession>
<dbReference type="Gene3D" id="2.40.10.480">
    <property type="match status" value="1"/>
</dbReference>